<keyword evidence="4 9" id="KW-0812">Transmembrane</keyword>
<feature type="non-terminal residue" evidence="11">
    <location>
        <position position="1"/>
    </location>
</feature>
<dbReference type="PANTHER" id="PTHR43386">
    <property type="entry name" value="OLIGOPEPTIDE TRANSPORT SYSTEM PERMEASE PROTEIN APPC"/>
    <property type="match status" value="1"/>
</dbReference>
<keyword evidence="2" id="KW-0813">Transport</keyword>
<keyword evidence="7 9" id="KW-1133">Transmembrane helix</keyword>
<evidence type="ECO:0000256" key="9">
    <source>
        <dbReference type="SAM" id="Phobius"/>
    </source>
</evidence>
<dbReference type="AlphaFoldDB" id="A0A382QH61"/>
<dbReference type="CDD" id="cd06261">
    <property type="entry name" value="TM_PBP2"/>
    <property type="match status" value="1"/>
</dbReference>
<keyword evidence="8 9" id="KW-0472">Membrane</keyword>
<evidence type="ECO:0000256" key="6">
    <source>
        <dbReference type="ARBA" id="ARBA00022927"/>
    </source>
</evidence>
<keyword evidence="6" id="KW-0653">Protein transport</keyword>
<dbReference type="GO" id="GO:0055085">
    <property type="term" value="P:transmembrane transport"/>
    <property type="evidence" value="ECO:0007669"/>
    <property type="project" value="InterPro"/>
</dbReference>
<feature type="transmembrane region" description="Helical" evidence="9">
    <location>
        <begin position="62"/>
        <end position="87"/>
    </location>
</feature>
<dbReference type="InterPro" id="IPR050366">
    <property type="entry name" value="BP-dependent_transpt_permease"/>
</dbReference>
<dbReference type="SUPFAM" id="SSF161098">
    <property type="entry name" value="MetI-like"/>
    <property type="match status" value="1"/>
</dbReference>
<evidence type="ECO:0000256" key="8">
    <source>
        <dbReference type="ARBA" id="ARBA00023136"/>
    </source>
</evidence>
<evidence type="ECO:0000259" key="10">
    <source>
        <dbReference type="PROSITE" id="PS50928"/>
    </source>
</evidence>
<sequence length="143" mass="15316">GSGLTNVLVAIGVTGWVQVCRLVRAQFLSLRESDFVRAAKSMGASDTHLVIRHMLPNALSPVIVGLAMGIPAAIFAEAGLSFLGLGINPPTPSWGQMVSSHLPNVIYYWHLALFPVFMIALTMLGFSLVGDGLRDALDPRMND</sequence>
<evidence type="ECO:0000256" key="4">
    <source>
        <dbReference type="ARBA" id="ARBA00022692"/>
    </source>
</evidence>
<feature type="transmembrane region" description="Helical" evidence="9">
    <location>
        <begin position="107"/>
        <end position="130"/>
    </location>
</feature>
<evidence type="ECO:0000256" key="7">
    <source>
        <dbReference type="ARBA" id="ARBA00022989"/>
    </source>
</evidence>
<reference evidence="11" key="1">
    <citation type="submission" date="2018-05" db="EMBL/GenBank/DDBJ databases">
        <authorList>
            <person name="Lanie J.A."/>
            <person name="Ng W.-L."/>
            <person name="Kazmierczak K.M."/>
            <person name="Andrzejewski T.M."/>
            <person name="Davidsen T.M."/>
            <person name="Wayne K.J."/>
            <person name="Tettelin H."/>
            <person name="Glass J.I."/>
            <person name="Rusch D."/>
            <person name="Podicherti R."/>
            <person name="Tsui H.-C.T."/>
            <person name="Winkler M.E."/>
        </authorList>
    </citation>
    <scope>NUCLEOTIDE SEQUENCE</scope>
</reference>
<keyword evidence="5" id="KW-0571">Peptide transport</keyword>
<name>A0A382QH61_9ZZZZ</name>
<comment type="subcellular location">
    <subcellularLocation>
        <location evidence="1">Cell membrane</location>
        <topology evidence="1">Multi-pass membrane protein</topology>
    </subcellularLocation>
</comment>
<proteinExistence type="predicted"/>
<dbReference type="InterPro" id="IPR035906">
    <property type="entry name" value="MetI-like_sf"/>
</dbReference>
<keyword evidence="3" id="KW-1003">Cell membrane</keyword>
<evidence type="ECO:0000313" key="11">
    <source>
        <dbReference type="EMBL" id="SVC84327.1"/>
    </source>
</evidence>
<accession>A0A382QH61</accession>
<dbReference type="GO" id="GO:0005886">
    <property type="term" value="C:plasma membrane"/>
    <property type="evidence" value="ECO:0007669"/>
    <property type="project" value="UniProtKB-SubCell"/>
</dbReference>
<evidence type="ECO:0000256" key="1">
    <source>
        <dbReference type="ARBA" id="ARBA00004651"/>
    </source>
</evidence>
<evidence type="ECO:0000256" key="3">
    <source>
        <dbReference type="ARBA" id="ARBA00022475"/>
    </source>
</evidence>
<dbReference type="InterPro" id="IPR000515">
    <property type="entry name" value="MetI-like"/>
</dbReference>
<dbReference type="Pfam" id="PF00528">
    <property type="entry name" value="BPD_transp_1"/>
    <property type="match status" value="1"/>
</dbReference>
<feature type="domain" description="ABC transmembrane type-1" evidence="10">
    <location>
        <begin position="1"/>
        <end position="130"/>
    </location>
</feature>
<evidence type="ECO:0000256" key="2">
    <source>
        <dbReference type="ARBA" id="ARBA00022448"/>
    </source>
</evidence>
<dbReference type="PROSITE" id="PS50928">
    <property type="entry name" value="ABC_TM1"/>
    <property type="match status" value="1"/>
</dbReference>
<dbReference type="EMBL" id="UINC01114188">
    <property type="protein sequence ID" value="SVC84327.1"/>
    <property type="molecule type" value="Genomic_DNA"/>
</dbReference>
<dbReference type="GO" id="GO:0015833">
    <property type="term" value="P:peptide transport"/>
    <property type="evidence" value="ECO:0007669"/>
    <property type="project" value="UniProtKB-KW"/>
</dbReference>
<dbReference type="PANTHER" id="PTHR43386:SF24">
    <property type="entry name" value="OLIGOPEPTIDE TRANSPORT SYSTEM PERMEASE PROTEIN AMID"/>
    <property type="match status" value="1"/>
</dbReference>
<dbReference type="Gene3D" id="1.10.3720.10">
    <property type="entry name" value="MetI-like"/>
    <property type="match status" value="1"/>
</dbReference>
<organism evidence="11">
    <name type="scientific">marine metagenome</name>
    <dbReference type="NCBI Taxonomy" id="408172"/>
    <lineage>
        <taxon>unclassified sequences</taxon>
        <taxon>metagenomes</taxon>
        <taxon>ecological metagenomes</taxon>
    </lineage>
</organism>
<gene>
    <name evidence="11" type="ORF">METZ01_LOCUS337181</name>
</gene>
<protein>
    <recommendedName>
        <fullName evidence="10">ABC transmembrane type-1 domain-containing protein</fullName>
    </recommendedName>
</protein>
<evidence type="ECO:0000256" key="5">
    <source>
        <dbReference type="ARBA" id="ARBA00022856"/>
    </source>
</evidence>
<dbReference type="GO" id="GO:0015031">
    <property type="term" value="P:protein transport"/>
    <property type="evidence" value="ECO:0007669"/>
    <property type="project" value="UniProtKB-KW"/>
</dbReference>